<comment type="caution">
    <text evidence="1">The sequence shown here is derived from an EMBL/GenBank/DDBJ whole genome shotgun (WGS) entry which is preliminary data.</text>
</comment>
<evidence type="ECO:0000313" key="2">
    <source>
        <dbReference type="Proteomes" id="UP000593571"/>
    </source>
</evidence>
<organism evidence="1 2">
    <name type="scientific">Rousettus aegyptiacus</name>
    <name type="common">Egyptian fruit bat</name>
    <name type="synonym">Pteropus aegyptiacus</name>
    <dbReference type="NCBI Taxonomy" id="9407"/>
    <lineage>
        <taxon>Eukaryota</taxon>
        <taxon>Metazoa</taxon>
        <taxon>Chordata</taxon>
        <taxon>Craniata</taxon>
        <taxon>Vertebrata</taxon>
        <taxon>Euteleostomi</taxon>
        <taxon>Mammalia</taxon>
        <taxon>Eutheria</taxon>
        <taxon>Laurasiatheria</taxon>
        <taxon>Chiroptera</taxon>
        <taxon>Yinpterochiroptera</taxon>
        <taxon>Pteropodoidea</taxon>
        <taxon>Pteropodidae</taxon>
        <taxon>Rousettinae</taxon>
        <taxon>Rousettus</taxon>
    </lineage>
</organism>
<evidence type="ECO:0000313" key="1">
    <source>
        <dbReference type="EMBL" id="KAF6485643.1"/>
    </source>
</evidence>
<reference evidence="1 2" key="1">
    <citation type="journal article" date="2020" name="Nature">
        <title>Six reference-quality genomes reveal evolution of bat adaptations.</title>
        <authorList>
            <person name="Jebb D."/>
            <person name="Huang Z."/>
            <person name="Pippel M."/>
            <person name="Hughes G.M."/>
            <person name="Lavrichenko K."/>
            <person name="Devanna P."/>
            <person name="Winkler S."/>
            <person name="Jermiin L.S."/>
            <person name="Skirmuntt E.C."/>
            <person name="Katzourakis A."/>
            <person name="Burkitt-Gray L."/>
            <person name="Ray D.A."/>
            <person name="Sullivan K.A.M."/>
            <person name="Roscito J.G."/>
            <person name="Kirilenko B.M."/>
            <person name="Davalos L.M."/>
            <person name="Corthals A.P."/>
            <person name="Power M.L."/>
            <person name="Jones G."/>
            <person name="Ransome R.D."/>
            <person name="Dechmann D.K.N."/>
            <person name="Locatelli A.G."/>
            <person name="Puechmaille S.J."/>
            <person name="Fedrigo O."/>
            <person name="Jarvis E.D."/>
            <person name="Hiller M."/>
            <person name="Vernes S.C."/>
            <person name="Myers E.W."/>
            <person name="Teeling E.C."/>
        </authorList>
    </citation>
    <scope>NUCLEOTIDE SEQUENCE [LARGE SCALE GENOMIC DNA]</scope>
    <source>
        <strain evidence="1">MRouAeg1</strain>
        <tissue evidence="1">Muscle</tissue>
    </source>
</reference>
<accession>A0A7J8IM17</accession>
<dbReference type="EMBL" id="JACASE010000003">
    <property type="protein sequence ID" value="KAF6485643.1"/>
    <property type="molecule type" value="Genomic_DNA"/>
</dbReference>
<keyword evidence="2" id="KW-1185">Reference proteome</keyword>
<gene>
    <name evidence="1" type="ORF">HJG63_010778</name>
</gene>
<dbReference type="Proteomes" id="UP000593571">
    <property type="component" value="Unassembled WGS sequence"/>
</dbReference>
<name>A0A7J8IM17_ROUAE</name>
<protein>
    <submittedName>
        <fullName evidence="1">Uncharacterized protein</fullName>
    </submittedName>
</protein>
<sequence>MEGTPGSGLCLRTPLEMRAGVPQWPETKKRKPIRISDLEIQSCLAHTPIMFSGRKRLAPSVKGRCVPAWIPRDCGEGVGRALLSGTLLLCTKADHNKSCNSKPKAAHTLSIASKTLFSSGGVGRVHTFSRIKGFFGLHLWKNLNRHVA</sequence>
<dbReference type="AlphaFoldDB" id="A0A7J8IM17"/>
<proteinExistence type="predicted"/>